<dbReference type="AlphaFoldDB" id="A0AAF0UQ45"/>
<gene>
    <name evidence="2" type="ORF">MTR67_042801</name>
</gene>
<dbReference type="Proteomes" id="UP001234989">
    <property type="component" value="Chromosome 10"/>
</dbReference>
<dbReference type="EMBL" id="CP133621">
    <property type="protein sequence ID" value="WMV49416.1"/>
    <property type="molecule type" value="Genomic_DNA"/>
</dbReference>
<proteinExistence type="predicted"/>
<feature type="non-terminal residue" evidence="2">
    <location>
        <position position="129"/>
    </location>
</feature>
<protein>
    <submittedName>
        <fullName evidence="2">Uncharacterized protein</fullName>
    </submittedName>
</protein>
<feature type="compositionally biased region" description="Basic and acidic residues" evidence="1">
    <location>
        <begin position="82"/>
        <end position="94"/>
    </location>
</feature>
<feature type="compositionally biased region" description="Polar residues" evidence="1">
    <location>
        <begin position="112"/>
        <end position="129"/>
    </location>
</feature>
<accession>A0AAF0UQ45</accession>
<feature type="region of interest" description="Disordered" evidence="1">
    <location>
        <begin position="78"/>
        <end position="129"/>
    </location>
</feature>
<dbReference type="PANTHER" id="PTHR48302">
    <property type="entry name" value="ULP1 PROTEASE FAMILY, C-TERMINAL CATALYTIC DOMAIN CONTAINING PROTEIN"/>
    <property type="match status" value="1"/>
</dbReference>
<dbReference type="PANTHER" id="PTHR48302:SF2">
    <property type="entry name" value="DUF1985 DOMAIN-CONTAINING PROTEIN"/>
    <property type="match status" value="1"/>
</dbReference>
<sequence>MYHLFGMPYALNVWIYECASSINPEIIVKVANGIPKICNWSVVAVKPKYEKFMSSIFFEVYSKFEYLVNLIKANHSEMMNSRNREDDKQPKDLGGKSTPCIVEVSGKEVNDGHQTSTCNFDQQPTSSIQ</sequence>
<reference evidence="2" key="1">
    <citation type="submission" date="2023-08" db="EMBL/GenBank/DDBJ databases">
        <title>A de novo genome assembly of Solanum verrucosum Schlechtendal, a Mexican diploid species geographically isolated from the other diploid A-genome species in potato relatives.</title>
        <authorList>
            <person name="Hosaka K."/>
        </authorList>
    </citation>
    <scope>NUCLEOTIDE SEQUENCE</scope>
    <source>
        <tissue evidence="2">Young leaves</tissue>
    </source>
</reference>
<evidence type="ECO:0000313" key="2">
    <source>
        <dbReference type="EMBL" id="WMV49416.1"/>
    </source>
</evidence>
<evidence type="ECO:0000313" key="3">
    <source>
        <dbReference type="Proteomes" id="UP001234989"/>
    </source>
</evidence>
<organism evidence="2 3">
    <name type="scientific">Solanum verrucosum</name>
    <dbReference type="NCBI Taxonomy" id="315347"/>
    <lineage>
        <taxon>Eukaryota</taxon>
        <taxon>Viridiplantae</taxon>
        <taxon>Streptophyta</taxon>
        <taxon>Embryophyta</taxon>
        <taxon>Tracheophyta</taxon>
        <taxon>Spermatophyta</taxon>
        <taxon>Magnoliopsida</taxon>
        <taxon>eudicotyledons</taxon>
        <taxon>Gunneridae</taxon>
        <taxon>Pentapetalae</taxon>
        <taxon>asterids</taxon>
        <taxon>lamiids</taxon>
        <taxon>Solanales</taxon>
        <taxon>Solanaceae</taxon>
        <taxon>Solanoideae</taxon>
        <taxon>Solaneae</taxon>
        <taxon>Solanum</taxon>
    </lineage>
</organism>
<name>A0AAF0UQ45_SOLVR</name>
<keyword evidence="3" id="KW-1185">Reference proteome</keyword>
<evidence type="ECO:0000256" key="1">
    <source>
        <dbReference type="SAM" id="MobiDB-lite"/>
    </source>
</evidence>